<evidence type="ECO:0000313" key="6">
    <source>
        <dbReference type="EMBL" id="KJH47213.1"/>
    </source>
</evidence>
<dbReference type="AlphaFoldDB" id="A0A0D8XRD1"/>
<dbReference type="EMBL" id="KN716317">
    <property type="protein sequence ID" value="KJH47213.1"/>
    <property type="molecule type" value="Genomic_DNA"/>
</dbReference>
<sequence length="576" mass="66022">MDFLVRSFNGLLDRLTSINYGYNSSSTNKGIYTVMSRRIPLSIDFLKIKSECRHMGAGSSASSPSVKTLSGSVRGREYILSDGRAVDMYLGIPYAEPPIGNLRFKKPQPIRPWTDELQCVEFGPRCPQKDEYFAQVIQFLGFINIVGKSENNCLTVNVFTPRWRFETEKKFPVMVWIHGGGFSVHSSSNYGNMGLWDQTLALQWVHDNIEAFGGDPKNVTVFGQSAGGASADLLAISPHSRNLFHRVIPMAGSGECEFALRTNQSQAKLCREYARFLGWVGEVYYMLPENDSNSLMNFMKAQPSSRIEVGIRPKKDFHSSQSGSLLFVPNYDGDFFPKPIDELRRESPRKPIMIGTTQHEGLFFVALGGFKKTTEGFKGFCRGIIRECDYDIDTENIRREIYDFYMKDVNPKDKAKITERFVELLSDYAINVGVMRYVEKMTEYGNDVYFYCLEYFNPDGFGLLRFLLPFKGATHCSEVRYVLGKGIFSKFKPNENDLKMLEIMTNFFTNFAKYGNPNGDQSHPETKSIWEPYDISKPYRHLRIQLPTPVMSENYQRQRTKFWDRVINKNRTKALL</sequence>
<evidence type="ECO:0000256" key="4">
    <source>
        <dbReference type="RuleBase" id="RU361235"/>
    </source>
</evidence>
<gene>
    <name evidence="6" type="ORF">DICVIV_06735</name>
</gene>
<dbReference type="Gene3D" id="3.40.50.1820">
    <property type="entry name" value="alpha/beta hydrolase"/>
    <property type="match status" value="1"/>
</dbReference>
<reference evidence="7" key="2">
    <citation type="journal article" date="2016" name="Sci. Rep.">
        <title>Dictyocaulus viviparus genome, variome and transcriptome elucidate lungworm biology and support future intervention.</title>
        <authorList>
            <person name="McNulty S.N."/>
            <person name="Strube C."/>
            <person name="Rosa B.A."/>
            <person name="Martin J.C."/>
            <person name="Tyagi R."/>
            <person name="Choi Y.J."/>
            <person name="Wang Q."/>
            <person name="Hallsworth Pepin K."/>
            <person name="Zhang X."/>
            <person name="Ozersky P."/>
            <person name="Wilson R.K."/>
            <person name="Sternberg P.W."/>
            <person name="Gasser R.B."/>
            <person name="Mitreva M."/>
        </authorList>
    </citation>
    <scope>NUCLEOTIDE SEQUENCE [LARGE SCALE GENOMIC DNA]</scope>
    <source>
        <strain evidence="7">HannoverDv2000</strain>
    </source>
</reference>
<reference evidence="6 7" key="1">
    <citation type="submission" date="2013-11" db="EMBL/GenBank/DDBJ databases">
        <title>Draft genome of the bovine lungworm Dictyocaulus viviparus.</title>
        <authorList>
            <person name="Mitreva M."/>
        </authorList>
    </citation>
    <scope>NUCLEOTIDE SEQUENCE [LARGE SCALE GENOMIC DNA]</scope>
    <source>
        <strain evidence="6 7">HannoverDv2000</strain>
    </source>
</reference>
<proteinExistence type="inferred from homology"/>
<dbReference type="Pfam" id="PF00135">
    <property type="entry name" value="COesterase"/>
    <property type="match status" value="1"/>
</dbReference>
<feature type="domain" description="Carboxylesterase type B" evidence="5">
    <location>
        <begin position="191"/>
        <end position="563"/>
    </location>
</feature>
<protein>
    <recommendedName>
        <fullName evidence="4">Carboxylic ester hydrolase</fullName>
        <ecNumber evidence="4">3.1.1.-</ecNumber>
    </recommendedName>
</protein>
<name>A0A0D8XRD1_DICVI</name>
<evidence type="ECO:0000259" key="5">
    <source>
        <dbReference type="Pfam" id="PF00135"/>
    </source>
</evidence>
<dbReference type="InterPro" id="IPR043187">
    <property type="entry name" value="CM06B1-like"/>
</dbReference>
<dbReference type="EC" id="3.1.1.-" evidence="4"/>
<dbReference type="OrthoDB" id="19653at2759"/>
<dbReference type="SUPFAM" id="SSF53474">
    <property type="entry name" value="alpha/beta-Hydrolases"/>
    <property type="match status" value="1"/>
</dbReference>
<evidence type="ECO:0000256" key="2">
    <source>
        <dbReference type="ARBA" id="ARBA00022487"/>
    </source>
</evidence>
<comment type="similarity">
    <text evidence="1 4">Belongs to the type-B carboxylesterase/lipase family.</text>
</comment>
<keyword evidence="7" id="KW-1185">Reference proteome</keyword>
<dbReference type="InterPro" id="IPR019826">
    <property type="entry name" value="Carboxylesterase_B_AS"/>
</dbReference>
<dbReference type="ESTHER" id="dicvi-a0a0d8xrd1">
    <property type="family name" value="Carb_B_Nematoda"/>
</dbReference>
<dbReference type="InterPro" id="IPR002018">
    <property type="entry name" value="CarbesteraseB"/>
</dbReference>
<dbReference type="STRING" id="29172.A0A0D8XRD1"/>
<keyword evidence="3 4" id="KW-0378">Hydrolase</keyword>
<dbReference type="GO" id="GO:0052689">
    <property type="term" value="F:carboxylic ester hydrolase activity"/>
    <property type="evidence" value="ECO:0007669"/>
    <property type="project" value="UniProtKB-KW"/>
</dbReference>
<keyword evidence="2" id="KW-0719">Serine esterase</keyword>
<dbReference type="PROSITE" id="PS00122">
    <property type="entry name" value="CARBOXYLESTERASE_B_1"/>
    <property type="match status" value="1"/>
</dbReference>
<evidence type="ECO:0000256" key="1">
    <source>
        <dbReference type="ARBA" id="ARBA00005964"/>
    </source>
</evidence>
<dbReference type="Proteomes" id="UP000053766">
    <property type="component" value="Unassembled WGS sequence"/>
</dbReference>
<accession>A0A0D8XRD1</accession>
<evidence type="ECO:0000256" key="3">
    <source>
        <dbReference type="ARBA" id="ARBA00022801"/>
    </source>
</evidence>
<evidence type="ECO:0000313" key="7">
    <source>
        <dbReference type="Proteomes" id="UP000053766"/>
    </source>
</evidence>
<dbReference type="InterPro" id="IPR029058">
    <property type="entry name" value="AB_hydrolase_fold"/>
</dbReference>
<dbReference type="PANTHER" id="PTHR45029:SF6">
    <property type="entry name" value="CARBOXYLIC ESTER HYDROLASE"/>
    <property type="match status" value="1"/>
</dbReference>
<organism evidence="6 7">
    <name type="scientific">Dictyocaulus viviparus</name>
    <name type="common">Bovine lungworm</name>
    <dbReference type="NCBI Taxonomy" id="29172"/>
    <lineage>
        <taxon>Eukaryota</taxon>
        <taxon>Metazoa</taxon>
        <taxon>Ecdysozoa</taxon>
        <taxon>Nematoda</taxon>
        <taxon>Chromadorea</taxon>
        <taxon>Rhabditida</taxon>
        <taxon>Rhabditina</taxon>
        <taxon>Rhabditomorpha</taxon>
        <taxon>Strongyloidea</taxon>
        <taxon>Metastrongylidae</taxon>
        <taxon>Dictyocaulus</taxon>
    </lineage>
</organism>
<dbReference type="PANTHER" id="PTHR45029">
    <property type="entry name" value="CARBOXYLIC ESTER HYDROLASE-RELATED"/>
    <property type="match status" value="1"/>
</dbReference>